<gene>
    <name evidence="4" type="primary">LOC116939124</name>
</gene>
<dbReference type="RefSeq" id="XP_032803007.1">
    <property type="nucleotide sequence ID" value="XM_032947116.1"/>
</dbReference>
<dbReference type="GeneID" id="116939124"/>
<keyword evidence="2" id="KW-1133">Transmembrane helix</keyword>
<dbReference type="Proteomes" id="UP001318040">
    <property type="component" value="Chromosome 5"/>
</dbReference>
<reference evidence="4" key="1">
    <citation type="submission" date="2025-08" db="UniProtKB">
        <authorList>
            <consortium name="RefSeq"/>
        </authorList>
    </citation>
    <scope>IDENTIFICATION</scope>
    <source>
        <tissue evidence="4">Sperm</tissue>
    </source>
</reference>
<dbReference type="SUPFAM" id="SSF47266">
    <property type="entry name" value="4-helical cytokines"/>
    <property type="match status" value="1"/>
</dbReference>
<proteinExistence type="predicted"/>
<accession>A0AAJ7SP92</accession>
<feature type="compositionally biased region" description="Polar residues" evidence="1">
    <location>
        <begin position="207"/>
        <end position="220"/>
    </location>
</feature>
<keyword evidence="3" id="KW-1185">Reference proteome</keyword>
<keyword evidence="2" id="KW-0812">Transmembrane</keyword>
<dbReference type="InterPro" id="IPR009079">
    <property type="entry name" value="4_helix_cytokine-like_core"/>
</dbReference>
<feature type="region of interest" description="Disordered" evidence="1">
    <location>
        <begin position="193"/>
        <end position="233"/>
    </location>
</feature>
<keyword evidence="2" id="KW-0472">Membrane</keyword>
<sequence length="233" mass="26163">MHSDTGFYAILTIIYISLPMGLCVPLPSKPPPPPICKMVQIMTYIGLRISNITEHYRLKNDFDEDSANSCSSVNIHEASTFSNTSANSYKFLVKLWKVHTSGREQMILFNHGSLIQEMNGFISALKNLMKNRNIPIPAHKPTTNPANVNMSGFETKLCAYMVLEKYRGWVIWTNRQLASWTSLQRVSCARTNTPSNLHADTAETLATRRSNPSGQRTHGGSSSSSRRRSTHMQ</sequence>
<feature type="transmembrane region" description="Helical" evidence="2">
    <location>
        <begin position="6"/>
        <end position="28"/>
    </location>
</feature>
<dbReference type="KEGG" id="pmrn:116939124"/>
<protein>
    <submittedName>
        <fullName evidence="4">Uncharacterized protein LOC116939124 isoform X1</fullName>
    </submittedName>
</protein>
<dbReference type="AlphaFoldDB" id="A0AAJ7SP92"/>
<evidence type="ECO:0000256" key="1">
    <source>
        <dbReference type="SAM" id="MobiDB-lite"/>
    </source>
</evidence>
<evidence type="ECO:0000313" key="4">
    <source>
        <dbReference type="RefSeq" id="XP_032803007.1"/>
    </source>
</evidence>
<evidence type="ECO:0000313" key="3">
    <source>
        <dbReference type="Proteomes" id="UP001318040"/>
    </source>
</evidence>
<organism evidence="3 4">
    <name type="scientific">Petromyzon marinus</name>
    <name type="common">Sea lamprey</name>
    <dbReference type="NCBI Taxonomy" id="7757"/>
    <lineage>
        <taxon>Eukaryota</taxon>
        <taxon>Metazoa</taxon>
        <taxon>Chordata</taxon>
        <taxon>Craniata</taxon>
        <taxon>Vertebrata</taxon>
        <taxon>Cyclostomata</taxon>
        <taxon>Hyperoartia</taxon>
        <taxon>Petromyzontiformes</taxon>
        <taxon>Petromyzontidae</taxon>
        <taxon>Petromyzon</taxon>
    </lineage>
</organism>
<evidence type="ECO:0000256" key="2">
    <source>
        <dbReference type="SAM" id="Phobius"/>
    </source>
</evidence>
<name>A0AAJ7SP92_PETMA</name>